<accession>A0A6N2NCF3</accession>
<dbReference type="AlphaFoldDB" id="A0A6N2NCF3"/>
<gene>
    <name evidence="2" type="ORF">SVIM_LOCUS486493</name>
</gene>
<evidence type="ECO:0000256" key="1">
    <source>
        <dbReference type="SAM" id="MobiDB-lite"/>
    </source>
</evidence>
<organism evidence="2">
    <name type="scientific">Salix viminalis</name>
    <name type="common">Common osier</name>
    <name type="synonym">Basket willow</name>
    <dbReference type="NCBI Taxonomy" id="40686"/>
    <lineage>
        <taxon>Eukaryota</taxon>
        <taxon>Viridiplantae</taxon>
        <taxon>Streptophyta</taxon>
        <taxon>Embryophyta</taxon>
        <taxon>Tracheophyta</taxon>
        <taxon>Spermatophyta</taxon>
        <taxon>Magnoliopsida</taxon>
        <taxon>eudicotyledons</taxon>
        <taxon>Gunneridae</taxon>
        <taxon>Pentapetalae</taxon>
        <taxon>rosids</taxon>
        <taxon>fabids</taxon>
        <taxon>Malpighiales</taxon>
        <taxon>Salicaceae</taxon>
        <taxon>Saliceae</taxon>
        <taxon>Salix</taxon>
    </lineage>
</organism>
<sequence>MADNSQKMSYQAGEEKASTLMDRAGNAAQSAKESVQEAGQQVVLRHRELLKE</sequence>
<name>A0A6N2NCF3_SALVM</name>
<proteinExistence type="predicted"/>
<feature type="region of interest" description="Disordered" evidence="1">
    <location>
        <begin position="1"/>
        <end position="39"/>
    </location>
</feature>
<reference evidence="2" key="1">
    <citation type="submission" date="2019-03" db="EMBL/GenBank/DDBJ databases">
        <authorList>
            <person name="Mank J."/>
            <person name="Almeida P."/>
        </authorList>
    </citation>
    <scope>NUCLEOTIDE SEQUENCE</scope>
    <source>
        <strain evidence="2">78183</strain>
    </source>
</reference>
<dbReference type="EMBL" id="CAADRP010002226">
    <property type="protein sequence ID" value="VFU63783.1"/>
    <property type="molecule type" value="Genomic_DNA"/>
</dbReference>
<feature type="compositionally biased region" description="Polar residues" evidence="1">
    <location>
        <begin position="27"/>
        <end position="39"/>
    </location>
</feature>
<evidence type="ECO:0000313" key="2">
    <source>
        <dbReference type="EMBL" id="VFU63783.1"/>
    </source>
</evidence>
<protein>
    <submittedName>
        <fullName evidence="2">Uncharacterized protein</fullName>
    </submittedName>
</protein>